<dbReference type="AlphaFoldDB" id="A0A448NQG7"/>
<evidence type="ECO:0000313" key="3">
    <source>
        <dbReference type="Proteomes" id="UP000270036"/>
    </source>
</evidence>
<keyword evidence="1" id="KW-1133">Transmembrane helix</keyword>
<protein>
    <submittedName>
        <fullName evidence="2">Uncharacterized protein</fullName>
    </submittedName>
</protein>
<dbReference type="EMBL" id="LR134441">
    <property type="protein sequence ID" value="VEH98889.1"/>
    <property type="molecule type" value="Genomic_DNA"/>
</dbReference>
<gene>
    <name evidence="2" type="ORF">NCTC13489_01227</name>
</gene>
<feature type="transmembrane region" description="Helical" evidence="1">
    <location>
        <begin position="6"/>
        <end position="27"/>
    </location>
</feature>
<dbReference type="Proteomes" id="UP000270036">
    <property type="component" value="Chromosome"/>
</dbReference>
<proteinExistence type="predicted"/>
<evidence type="ECO:0000256" key="1">
    <source>
        <dbReference type="SAM" id="Phobius"/>
    </source>
</evidence>
<keyword evidence="1" id="KW-0472">Membrane</keyword>
<organism evidence="2 3">
    <name type="scientific">Kaistella antarctica</name>
    <dbReference type="NCBI Taxonomy" id="266748"/>
    <lineage>
        <taxon>Bacteria</taxon>
        <taxon>Pseudomonadati</taxon>
        <taxon>Bacteroidota</taxon>
        <taxon>Flavobacteriia</taxon>
        <taxon>Flavobacteriales</taxon>
        <taxon>Weeksellaceae</taxon>
        <taxon>Chryseobacterium group</taxon>
        <taxon>Kaistella</taxon>
    </lineage>
</organism>
<reference evidence="2 3" key="1">
    <citation type="submission" date="2018-12" db="EMBL/GenBank/DDBJ databases">
        <authorList>
            <consortium name="Pathogen Informatics"/>
        </authorList>
    </citation>
    <scope>NUCLEOTIDE SEQUENCE [LARGE SCALE GENOMIC DNA]</scope>
    <source>
        <strain evidence="2 3">NCTC13489</strain>
    </source>
</reference>
<keyword evidence="1" id="KW-0812">Transmembrane</keyword>
<evidence type="ECO:0000313" key="2">
    <source>
        <dbReference type="EMBL" id="VEH98889.1"/>
    </source>
</evidence>
<accession>A0A448NQG7</accession>
<sequence length="85" mass="9798">MVSALLIVLKIIVLQLLFFLLIQVIVIGEIFSDQPIFDGEDRADGQLKFSIIRRSSAGDKFHNDVLVSRWIDLNHFIMQVWKSLL</sequence>
<name>A0A448NQG7_9FLAO</name>
<dbReference type="KEGG" id="cant:NCTC13489_01227"/>